<organism evidence="1 2">
    <name type="scientific">Methylosinus sporium</name>
    <dbReference type="NCBI Taxonomy" id="428"/>
    <lineage>
        <taxon>Bacteria</taxon>
        <taxon>Pseudomonadati</taxon>
        <taxon>Pseudomonadota</taxon>
        <taxon>Alphaproteobacteria</taxon>
        <taxon>Hyphomicrobiales</taxon>
        <taxon>Methylocystaceae</taxon>
        <taxon>Methylosinus</taxon>
    </lineage>
</organism>
<comment type="caution">
    <text evidence="1">The sequence shown here is derived from an EMBL/GenBank/DDBJ whole genome shotgun (WGS) entry which is preliminary data.</text>
</comment>
<evidence type="ECO:0000313" key="2">
    <source>
        <dbReference type="Proteomes" id="UP000316781"/>
    </source>
</evidence>
<reference evidence="1 2" key="1">
    <citation type="submission" date="2019-07" db="EMBL/GenBank/DDBJ databases">
        <title>Ln-dependent methylotrophs.</title>
        <authorList>
            <person name="Tani A."/>
        </authorList>
    </citation>
    <scope>NUCLEOTIDE SEQUENCE [LARGE SCALE GENOMIC DNA]</scope>
    <source>
        <strain evidence="1 2">SM89A</strain>
    </source>
</reference>
<name>A0A549SPP7_METSR</name>
<dbReference type="RefSeq" id="WP_142863430.1">
    <property type="nucleotide sequence ID" value="NZ_VJMF01000053.1"/>
</dbReference>
<gene>
    <name evidence="1" type="ORF">FM996_13400</name>
</gene>
<evidence type="ECO:0000313" key="1">
    <source>
        <dbReference type="EMBL" id="TRL31612.1"/>
    </source>
</evidence>
<dbReference type="AlphaFoldDB" id="A0A549SPP7"/>
<sequence length="222" mass="24641">MIYLSWVAHCEGASDRAYFEVLIPRALQGAFEKRSPLQKIEIPEMQAVRLAGRVIDEVAQQACKAKDAFQIIFVHSDTGGRSLEANMGARSCALCLAMERRCEWPPRRCVVIAPRHETEAWILSDGAAVTSALGYTGSPESIGLPSEPRAAERLKDPKLNLHEAVIKVRGSRRRSDDVQQLYASIAQRQSLDQLRRLSSFAAFESQLIDALVEMRCVSNASD</sequence>
<accession>A0A549SPP7</accession>
<dbReference type="EMBL" id="VJMF01000053">
    <property type="protein sequence ID" value="TRL31612.1"/>
    <property type="molecule type" value="Genomic_DNA"/>
</dbReference>
<proteinExistence type="predicted"/>
<dbReference type="Proteomes" id="UP000316781">
    <property type="component" value="Unassembled WGS sequence"/>
</dbReference>
<protein>
    <submittedName>
        <fullName evidence="1">DUF4276 family protein</fullName>
    </submittedName>
</protein>